<evidence type="ECO:0000313" key="3">
    <source>
        <dbReference type="EMBL" id="RBR23103.1"/>
    </source>
</evidence>
<evidence type="ECO:0000313" key="4">
    <source>
        <dbReference type="Proteomes" id="UP000253153"/>
    </source>
</evidence>
<gene>
    <name evidence="3" type="ORF">FIESC28_04098</name>
</gene>
<dbReference type="OrthoDB" id="9991317at2759"/>
<feature type="region of interest" description="Disordered" evidence="1">
    <location>
        <begin position="453"/>
        <end position="480"/>
    </location>
</feature>
<dbReference type="GeneID" id="41993541"/>
<sequence>MVTTLERLSEISISPPYWGIHTSLYSSLPPEAISQLERAIWLKISGLAGEARTTFENELKPFAKVPVVVIEHADFELEAGKWGRAWRILNSRLAQLRDANENLEAPEHRLMALTWAMLGTRHRGDVQSSAQEIERTQHWLAEVPVADYTDIQASCIRRYTIASLFTRLYSGYKNSKAEHIPAHNRADDSGAKMPWGGLQLLRRSLTQRGMFNEANALFRVELNRTSPEDRGAVVEEFLEAVASIPTSRGRDFIEAAVRLQWATTHILLQQPASALEEFDKSVAAFQRFCNDFGIKYKEATPHMQAIEYERLSCIDDPMSRLEQTEELATRMEAIDGTKTGLCLSAAADLARAYYEATAIESFSTTYFDLHRRLETYDQMVSEDICDLVHHHVNLISVTILRLVDRQRALEWVDAFFKEYPFFDAPAVRALLCRSKASLLRSLRRLSAAHEANEEASQLEASGPSIGKWMHTRQGEGEDEEEPFYWSWQDAIGDEGKTQEMAIQLVLKWLLDDIAVGNPALEEFRGVTEAGLKDIVFAKAVEIDGLAEGLYSRLCTWLGNPPERQRNRRLFCLVMLRHGRQMHLSTHKLWDSRLSELHHLLELEKGLPQTIRDNFPDSKGSWLGQMAFMYMAPFDDLADLTSANSGERLSSAETYNDLALDEYLLRGDMGQVALHQRSGAQICMLKIIRLRQLARQSSSANDAKCKTADNGPNGINDDDAFLPDDSVAEIRKLRARGIKQAKKADGIFSQSELHASSSSGLEGITHRQNITAFHASAFTVYTAIKLLLAAPGQPSGKTIKAVWRWVQKYKARSLARTIGVRIIDPPELLSKIEASPDAARGYEEMRAMEQRINESVGTAKFNLRRQLDTHLRAMREKQDLMRQLIDLREAQPFDLSDVASIEAQSGTDIVLVDWFHLPAYITGDVDRLLLFTVKSRSKPTMDVLTTRVEDVIAWQETYLTSGNLKHSPEARKEFDTKLGGLVAPLARHVKRSELVVLCPSSHLHRLPLHALAIGKYSALIHRNPVVYTHSQSLLRSCFAATGLARPSPAPINAQFISGIAKSESERYQAGRDSIMKLAHRFSSSPRIDKRASKKGFLRRVGKSRLLHLHTHCNWNSMNPLDHEVEFPMVNSLPERQRPVESMTAREFFDIQVLPGTHVNLIVCGGGVMDVRLGDEVMGLVPALMCSGASSTISTLWSISDTHGARFEREFFDSFLKQSVSRKLQHLPGTDNDTSEASSSRLGCLVDLAKAMQLASKDVDEYGDPRSLYEWAGYVLHGCWQFPLSEGDINALQPTLKRKGTPNFSNYGATFRFISVDAANSTFIATFPISALARMLGLVSEPLKDPFPNTLPILTTAQQKAARAIKVINYNHSGSLNEPRA</sequence>
<feature type="domain" description="CHAT" evidence="2">
    <location>
        <begin position="980"/>
        <end position="1276"/>
    </location>
</feature>
<dbReference type="EMBL" id="QKXC01000081">
    <property type="protein sequence ID" value="RBR23103.1"/>
    <property type="molecule type" value="Genomic_DNA"/>
</dbReference>
<dbReference type="RefSeq" id="XP_031017694.1">
    <property type="nucleotide sequence ID" value="XM_031158245.1"/>
</dbReference>
<proteinExistence type="predicted"/>
<dbReference type="Pfam" id="PF12770">
    <property type="entry name" value="CHAT"/>
    <property type="match status" value="1"/>
</dbReference>
<reference evidence="3 4" key="1">
    <citation type="submission" date="2018-06" db="EMBL/GenBank/DDBJ databases">
        <title>Fusarium incarnatum-equiseti species complex species 28.</title>
        <authorList>
            <person name="Gardiner D.M."/>
        </authorList>
    </citation>
    <scope>NUCLEOTIDE SEQUENCE [LARGE SCALE GENOMIC DNA]</scope>
    <source>
        <strain evidence="3 4">FIESC_28</strain>
    </source>
</reference>
<dbReference type="InterPro" id="IPR024983">
    <property type="entry name" value="CHAT_dom"/>
</dbReference>
<comment type="caution">
    <text evidence="3">The sequence shown here is derived from an EMBL/GenBank/DDBJ whole genome shotgun (WGS) entry which is preliminary data.</text>
</comment>
<name>A0A366S1B6_9HYPO</name>
<evidence type="ECO:0000259" key="2">
    <source>
        <dbReference type="Pfam" id="PF12770"/>
    </source>
</evidence>
<protein>
    <recommendedName>
        <fullName evidence="2">CHAT domain-containing protein</fullName>
    </recommendedName>
</protein>
<organism evidence="3 4">
    <name type="scientific">Fusarium coffeatum</name>
    <dbReference type="NCBI Taxonomy" id="231269"/>
    <lineage>
        <taxon>Eukaryota</taxon>
        <taxon>Fungi</taxon>
        <taxon>Dikarya</taxon>
        <taxon>Ascomycota</taxon>
        <taxon>Pezizomycotina</taxon>
        <taxon>Sordariomycetes</taxon>
        <taxon>Hypocreomycetidae</taxon>
        <taxon>Hypocreales</taxon>
        <taxon>Nectriaceae</taxon>
        <taxon>Fusarium</taxon>
        <taxon>Fusarium incarnatum-equiseti species complex</taxon>
    </lineage>
</organism>
<keyword evidence="4" id="KW-1185">Reference proteome</keyword>
<accession>A0A366S1B6</accession>
<dbReference type="Proteomes" id="UP000253153">
    <property type="component" value="Unassembled WGS sequence"/>
</dbReference>
<evidence type="ECO:0000256" key="1">
    <source>
        <dbReference type="SAM" id="MobiDB-lite"/>
    </source>
</evidence>